<proteinExistence type="predicted"/>
<keyword evidence="2" id="KW-1185">Reference proteome</keyword>
<dbReference type="EMBL" id="JASCZI010030531">
    <property type="protein sequence ID" value="MED6123398.1"/>
    <property type="molecule type" value="Genomic_DNA"/>
</dbReference>
<gene>
    <name evidence="1" type="ORF">PIB30_048821</name>
</gene>
<organism evidence="1 2">
    <name type="scientific">Stylosanthes scabra</name>
    <dbReference type="NCBI Taxonomy" id="79078"/>
    <lineage>
        <taxon>Eukaryota</taxon>
        <taxon>Viridiplantae</taxon>
        <taxon>Streptophyta</taxon>
        <taxon>Embryophyta</taxon>
        <taxon>Tracheophyta</taxon>
        <taxon>Spermatophyta</taxon>
        <taxon>Magnoliopsida</taxon>
        <taxon>eudicotyledons</taxon>
        <taxon>Gunneridae</taxon>
        <taxon>Pentapetalae</taxon>
        <taxon>rosids</taxon>
        <taxon>fabids</taxon>
        <taxon>Fabales</taxon>
        <taxon>Fabaceae</taxon>
        <taxon>Papilionoideae</taxon>
        <taxon>50 kb inversion clade</taxon>
        <taxon>dalbergioids sensu lato</taxon>
        <taxon>Dalbergieae</taxon>
        <taxon>Pterocarpus clade</taxon>
        <taxon>Stylosanthes</taxon>
    </lineage>
</organism>
<accession>A0ABU6RHY9</accession>
<dbReference type="Proteomes" id="UP001341840">
    <property type="component" value="Unassembled WGS sequence"/>
</dbReference>
<comment type="caution">
    <text evidence="1">The sequence shown here is derived from an EMBL/GenBank/DDBJ whole genome shotgun (WGS) entry which is preliminary data.</text>
</comment>
<name>A0ABU6RHY9_9FABA</name>
<sequence>MNSETQRTCLSPWEHINRRQLEEEILIRERELREDIAVGPLLEHEQRSTTAYVTGNGRVTTLADGEGVTHGRAAALEEGRVLCRWGGVQHWLKRVMLLKPTALAWVGAYKWKGIVTSNMAGRGRGGGQLIRDPDINRLDESHYVAGAIGFQDPWTLTPRGVVPNMPPPDCLVPYIREAGFAGPLEIRAFDYDMSLVSALDVAYRLGLRTDGDPISRCVRDFDQRYGVGTWQMA</sequence>
<protein>
    <submittedName>
        <fullName evidence="1">Uncharacterized protein</fullName>
    </submittedName>
</protein>
<evidence type="ECO:0000313" key="1">
    <source>
        <dbReference type="EMBL" id="MED6123398.1"/>
    </source>
</evidence>
<evidence type="ECO:0000313" key="2">
    <source>
        <dbReference type="Proteomes" id="UP001341840"/>
    </source>
</evidence>
<reference evidence="1 2" key="1">
    <citation type="journal article" date="2023" name="Plants (Basel)">
        <title>Bridging the Gap: Combining Genomics and Transcriptomics Approaches to Understand Stylosanthes scabra, an Orphan Legume from the Brazilian Caatinga.</title>
        <authorList>
            <person name="Ferreira-Neto J.R.C."/>
            <person name="da Silva M.D."/>
            <person name="Binneck E."/>
            <person name="de Melo N.F."/>
            <person name="da Silva R.H."/>
            <person name="de Melo A.L.T.M."/>
            <person name="Pandolfi V."/>
            <person name="Bustamante F.O."/>
            <person name="Brasileiro-Vidal A.C."/>
            <person name="Benko-Iseppon A.M."/>
        </authorList>
    </citation>
    <scope>NUCLEOTIDE SEQUENCE [LARGE SCALE GENOMIC DNA]</scope>
    <source>
        <tissue evidence="1">Leaves</tissue>
    </source>
</reference>